<feature type="transmembrane region" description="Helical" evidence="1">
    <location>
        <begin position="147"/>
        <end position="169"/>
    </location>
</feature>
<evidence type="ECO:0008006" key="4">
    <source>
        <dbReference type="Google" id="ProtNLM"/>
    </source>
</evidence>
<accession>A0ABR4PEN0</accession>
<gene>
    <name evidence="2" type="ORF">PVAG01_07936</name>
</gene>
<feature type="transmembrane region" description="Helical" evidence="1">
    <location>
        <begin position="68"/>
        <end position="86"/>
    </location>
</feature>
<proteinExistence type="predicted"/>
<name>A0ABR4PEN0_9HELO</name>
<protein>
    <recommendedName>
        <fullName evidence="4">MARVEL domain-containing protein</fullName>
    </recommendedName>
</protein>
<evidence type="ECO:0000256" key="1">
    <source>
        <dbReference type="SAM" id="Phobius"/>
    </source>
</evidence>
<evidence type="ECO:0000313" key="2">
    <source>
        <dbReference type="EMBL" id="KAL3421491.1"/>
    </source>
</evidence>
<sequence>MFGKTKNTSHATTTTDTRGAKGSLIQKLLRTLQFLSSTVSLILFSLRIAKIIRLTNQASKSNGAVEGILAAAVLYTLIAMALSFAAKRGLGNIARILLIIFDLLFVGAFIAVAVLTSPKRRGSSGPCTKSARVNGRLPAGINCNLPWGTFILAIISTLLHAITAAFHVAKDHRRTNKDVAYEKNAHHDARDGFVDGSAPGHRGATQV</sequence>
<keyword evidence="1" id="KW-0472">Membrane</keyword>
<reference evidence="2 3" key="1">
    <citation type="submission" date="2024-06" db="EMBL/GenBank/DDBJ databases">
        <title>Complete genome of Phlyctema vagabunda strain 19-DSS-EL-015.</title>
        <authorList>
            <person name="Fiorenzani C."/>
        </authorList>
    </citation>
    <scope>NUCLEOTIDE SEQUENCE [LARGE SCALE GENOMIC DNA]</scope>
    <source>
        <strain evidence="2 3">19-DSS-EL-015</strain>
    </source>
</reference>
<organism evidence="2 3">
    <name type="scientific">Phlyctema vagabunda</name>
    <dbReference type="NCBI Taxonomy" id="108571"/>
    <lineage>
        <taxon>Eukaryota</taxon>
        <taxon>Fungi</taxon>
        <taxon>Dikarya</taxon>
        <taxon>Ascomycota</taxon>
        <taxon>Pezizomycotina</taxon>
        <taxon>Leotiomycetes</taxon>
        <taxon>Helotiales</taxon>
        <taxon>Dermateaceae</taxon>
        <taxon>Phlyctema</taxon>
    </lineage>
</organism>
<feature type="transmembrane region" description="Helical" evidence="1">
    <location>
        <begin position="28"/>
        <end position="48"/>
    </location>
</feature>
<dbReference type="EMBL" id="JBFCZG010000006">
    <property type="protein sequence ID" value="KAL3421491.1"/>
    <property type="molecule type" value="Genomic_DNA"/>
</dbReference>
<feature type="transmembrane region" description="Helical" evidence="1">
    <location>
        <begin position="93"/>
        <end position="115"/>
    </location>
</feature>
<dbReference type="Proteomes" id="UP001629113">
    <property type="component" value="Unassembled WGS sequence"/>
</dbReference>
<comment type="caution">
    <text evidence="2">The sequence shown here is derived from an EMBL/GenBank/DDBJ whole genome shotgun (WGS) entry which is preliminary data.</text>
</comment>
<evidence type="ECO:0000313" key="3">
    <source>
        <dbReference type="Proteomes" id="UP001629113"/>
    </source>
</evidence>
<keyword evidence="1" id="KW-1133">Transmembrane helix</keyword>
<keyword evidence="3" id="KW-1185">Reference proteome</keyword>
<keyword evidence="1" id="KW-0812">Transmembrane</keyword>